<dbReference type="EnsemblMetazoa" id="HelroT169198">
    <property type="protein sequence ID" value="HelroP169198"/>
    <property type="gene ID" value="HelroG169198"/>
</dbReference>
<evidence type="ECO:0000313" key="2">
    <source>
        <dbReference type="EnsemblMetazoa" id="HelroP169198"/>
    </source>
</evidence>
<dbReference type="RefSeq" id="XP_009013308.1">
    <property type="nucleotide sequence ID" value="XM_009015060.1"/>
</dbReference>
<dbReference type="EMBL" id="AMQM01003218">
    <property type="status" value="NOT_ANNOTATED_CDS"/>
    <property type="molecule type" value="Genomic_DNA"/>
</dbReference>
<dbReference type="EMBL" id="KB096080">
    <property type="protein sequence ID" value="ESO08378.1"/>
    <property type="molecule type" value="Genomic_DNA"/>
</dbReference>
<dbReference type="CTD" id="20202702"/>
<name>T1F1K2_HELRO</name>
<evidence type="ECO:0000313" key="3">
    <source>
        <dbReference type="Proteomes" id="UP000015101"/>
    </source>
</evidence>
<reference evidence="2" key="3">
    <citation type="submission" date="2015-06" db="UniProtKB">
        <authorList>
            <consortium name="EnsemblMetazoa"/>
        </authorList>
    </citation>
    <scope>IDENTIFICATION</scope>
</reference>
<dbReference type="AlphaFoldDB" id="T1F1K2"/>
<reference evidence="3" key="1">
    <citation type="submission" date="2012-12" db="EMBL/GenBank/DDBJ databases">
        <authorList>
            <person name="Hellsten U."/>
            <person name="Grimwood J."/>
            <person name="Chapman J.A."/>
            <person name="Shapiro H."/>
            <person name="Aerts A."/>
            <person name="Otillar R.P."/>
            <person name="Terry A.Y."/>
            <person name="Boore J.L."/>
            <person name="Simakov O."/>
            <person name="Marletaz F."/>
            <person name="Cho S.-J."/>
            <person name="Edsinger-Gonzales E."/>
            <person name="Havlak P."/>
            <person name="Kuo D.-H."/>
            <person name="Larsson T."/>
            <person name="Lv J."/>
            <person name="Arendt D."/>
            <person name="Savage R."/>
            <person name="Osoegawa K."/>
            <person name="de Jong P."/>
            <person name="Lindberg D.R."/>
            <person name="Seaver E.C."/>
            <person name="Weisblat D.A."/>
            <person name="Putnam N.H."/>
            <person name="Grigoriev I.V."/>
            <person name="Rokhsar D.S."/>
        </authorList>
    </citation>
    <scope>NUCLEOTIDE SEQUENCE</scope>
</reference>
<protein>
    <submittedName>
        <fullName evidence="1 2">Uncharacterized protein</fullName>
    </submittedName>
</protein>
<dbReference type="GeneID" id="20202702"/>
<organism evidence="2 3">
    <name type="scientific">Helobdella robusta</name>
    <name type="common">Californian leech</name>
    <dbReference type="NCBI Taxonomy" id="6412"/>
    <lineage>
        <taxon>Eukaryota</taxon>
        <taxon>Metazoa</taxon>
        <taxon>Spiralia</taxon>
        <taxon>Lophotrochozoa</taxon>
        <taxon>Annelida</taxon>
        <taxon>Clitellata</taxon>
        <taxon>Hirudinea</taxon>
        <taxon>Rhynchobdellida</taxon>
        <taxon>Glossiphoniidae</taxon>
        <taxon>Helobdella</taxon>
    </lineage>
</organism>
<gene>
    <name evidence="2" type="primary">20202702</name>
    <name evidence="1" type="ORF">HELRODRAFT_169198</name>
</gene>
<dbReference type="InParanoid" id="T1F1K2"/>
<reference evidence="1 3" key="2">
    <citation type="journal article" date="2013" name="Nature">
        <title>Insights into bilaterian evolution from three spiralian genomes.</title>
        <authorList>
            <person name="Simakov O."/>
            <person name="Marletaz F."/>
            <person name="Cho S.J."/>
            <person name="Edsinger-Gonzales E."/>
            <person name="Havlak P."/>
            <person name="Hellsten U."/>
            <person name="Kuo D.H."/>
            <person name="Larsson T."/>
            <person name="Lv J."/>
            <person name="Arendt D."/>
            <person name="Savage R."/>
            <person name="Osoegawa K."/>
            <person name="de Jong P."/>
            <person name="Grimwood J."/>
            <person name="Chapman J.A."/>
            <person name="Shapiro H."/>
            <person name="Aerts A."/>
            <person name="Otillar R.P."/>
            <person name="Terry A.Y."/>
            <person name="Boore J.L."/>
            <person name="Grigoriev I.V."/>
            <person name="Lindberg D.R."/>
            <person name="Seaver E.C."/>
            <person name="Weisblat D.A."/>
            <person name="Putnam N.H."/>
            <person name="Rokhsar D.S."/>
        </authorList>
    </citation>
    <scope>NUCLEOTIDE SEQUENCE</scope>
</reference>
<keyword evidence="3" id="KW-1185">Reference proteome</keyword>
<proteinExistence type="predicted"/>
<evidence type="ECO:0000313" key="1">
    <source>
        <dbReference type="EMBL" id="ESO08378.1"/>
    </source>
</evidence>
<dbReference type="HOGENOM" id="CLU_1637245_0_0_1"/>
<dbReference type="Proteomes" id="UP000015101">
    <property type="component" value="Unassembled WGS sequence"/>
</dbReference>
<dbReference type="KEGG" id="hro:HELRODRAFT_169198"/>
<sequence length="162" mass="19184">MAEREGQRQKFFKRFQSRTIRTMKSCDLACRYNSRHRILNGWTLLSYPTYDQQHREKNCIRNGQDYGAPKCWNCEKKDIYDKIVNNALKTITVVIVQQHDTNASKKPTIRKLQQMKYPKHQPVVHYRGLRHNLKKNTFCNLFSQDEFVTKLMTSGASLRTAI</sequence>
<accession>T1F1K2</accession>